<protein>
    <submittedName>
        <fullName evidence="2">Uncharacterized protein</fullName>
    </submittedName>
</protein>
<sequence>MNTNHTKTRPHTSRVCLAILCGAILSMAPGCSDDSNPPATTNNDTGTCTITAGGIEICDGLDNDCDGDVDEDYQVGEPCSVQGCDEAGTQVCADDQTSTRCESPLSCVGDMGHVDIPEDQGQPDQSQPCDNACGGQTPICDVDTDTCVQCLTNNECGNSVCDTSTNSCVECLGDEDCTEGVCLEANDTQDNACVECRGNAQCLTAEASLCSASNECAPCAADADCSHLEDLGQCVAGTCRECTTESEDTDCAGNVCDPTTYSCTNLPIGQTQQLQTCVSDTQCATGNACIPLNYMGAPHGNYCMPTYTQGECPKPYGIGPSNRTSVNGVQGLVCMINEANTTPEAINDYFEPCTPATEATDCPEIGSICRVFNESAIPPINRCTYACGGDVDCEVGATCQGNPGAKYCRP</sequence>
<dbReference type="KEGG" id="bbae:FRD01_09790"/>
<evidence type="ECO:0000256" key="1">
    <source>
        <dbReference type="SAM" id="SignalP"/>
    </source>
</evidence>
<dbReference type="AlphaFoldDB" id="A0A5B8XUW9"/>
<feature type="chain" id="PRO_5023124550" evidence="1">
    <location>
        <begin position="33"/>
        <end position="410"/>
    </location>
</feature>
<dbReference type="RefSeq" id="WP_146959211.1">
    <property type="nucleotide sequence ID" value="NZ_CP042467.1"/>
</dbReference>
<evidence type="ECO:0000313" key="3">
    <source>
        <dbReference type="Proteomes" id="UP000321595"/>
    </source>
</evidence>
<keyword evidence="1" id="KW-0732">Signal</keyword>
<name>A0A5B8XUW9_9DELT</name>
<dbReference type="Proteomes" id="UP000321595">
    <property type="component" value="Chromosome"/>
</dbReference>
<reference evidence="2 3" key="1">
    <citation type="submission" date="2019-08" db="EMBL/GenBank/DDBJ databases">
        <authorList>
            <person name="Liang Q."/>
        </authorList>
    </citation>
    <scope>NUCLEOTIDE SEQUENCE [LARGE SCALE GENOMIC DNA]</scope>
    <source>
        <strain evidence="2 3">V1718</strain>
    </source>
</reference>
<evidence type="ECO:0000313" key="2">
    <source>
        <dbReference type="EMBL" id="QED27526.1"/>
    </source>
</evidence>
<dbReference type="OrthoDB" id="5520802at2"/>
<proteinExistence type="predicted"/>
<gene>
    <name evidence="2" type="ORF">FRD01_09790</name>
</gene>
<keyword evidence="3" id="KW-1185">Reference proteome</keyword>
<feature type="signal peptide" evidence="1">
    <location>
        <begin position="1"/>
        <end position="32"/>
    </location>
</feature>
<dbReference type="EMBL" id="CP042467">
    <property type="protein sequence ID" value="QED27526.1"/>
    <property type="molecule type" value="Genomic_DNA"/>
</dbReference>
<organism evidence="2 3">
    <name type="scientific">Microvenator marinus</name>
    <dbReference type="NCBI Taxonomy" id="2600177"/>
    <lineage>
        <taxon>Bacteria</taxon>
        <taxon>Deltaproteobacteria</taxon>
        <taxon>Bradymonadales</taxon>
        <taxon>Microvenatoraceae</taxon>
        <taxon>Microvenator</taxon>
    </lineage>
</organism>
<accession>A0A5B8XUW9</accession>